<sequence>EEQKQAAREKQLRDFFKAKKKTKRFRARPLPQSIYGSPTRDKLEEEELYRNIRMPLKAQELLHNLSLPCRPAHRHFRKPRGPGQTAKLRCKHKCRCQSSGDEDLPEKWKEPFSEHSFLKHSTVYKPFCLHESSSESAKRQKILADIRADEENLKETRWPYLSPRRKSPVGSACAKPRPCHYVPPMPTACSRGRERAIRRTLEEKKMLEEERTRILTKQKQRMKELQKVLTTRVKAYDSHQSLAQMCKSKVKYLRKCEKARMREYQQELEDRDEKLRKRPLLFERVAQVVFIGI</sequence>
<keyword evidence="13" id="KW-1185">Reference proteome</keyword>
<comment type="function">
    <text evidence="10">Involved in ciliogenesis.</text>
</comment>
<evidence type="ECO:0000256" key="2">
    <source>
        <dbReference type="ARBA" id="ARBA00004120"/>
    </source>
</evidence>
<keyword evidence="9" id="KW-0966">Cell projection</keyword>
<evidence type="ECO:0000256" key="4">
    <source>
        <dbReference type="ARBA" id="ARBA00022490"/>
    </source>
</evidence>
<dbReference type="OMA" id="KCEKARM"/>
<evidence type="ECO:0000256" key="1">
    <source>
        <dbReference type="ARBA" id="ARBA00004114"/>
    </source>
</evidence>
<dbReference type="GeneTree" id="ENSGT00940000157824"/>
<dbReference type="GO" id="GO:0005814">
    <property type="term" value="C:centriole"/>
    <property type="evidence" value="ECO:0007669"/>
    <property type="project" value="UniProtKB-SubCell"/>
</dbReference>
<reference evidence="12" key="2">
    <citation type="submission" date="2025-09" db="UniProtKB">
        <authorList>
            <consortium name="Ensembl"/>
        </authorList>
    </citation>
    <scope>IDENTIFICATION</scope>
</reference>
<evidence type="ECO:0000256" key="8">
    <source>
        <dbReference type="ARBA" id="ARBA00023212"/>
    </source>
</evidence>
<dbReference type="Pfam" id="PF10595">
    <property type="entry name" value="FAM161A_B"/>
    <property type="match status" value="1"/>
</dbReference>
<evidence type="ECO:0000256" key="11">
    <source>
        <dbReference type="ARBA" id="ARBA00039949"/>
    </source>
</evidence>
<gene>
    <name evidence="12" type="primary">Fam161a</name>
</gene>
<evidence type="ECO:0000256" key="9">
    <source>
        <dbReference type="ARBA" id="ARBA00023273"/>
    </source>
</evidence>
<keyword evidence="7" id="KW-0969">Cilium</keyword>
<name>A0A8C6QDK9_NANGA</name>
<evidence type="ECO:0000256" key="6">
    <source>
        <dbReference type="ARBA" id="ARBA00023054"/>
    </source>
</evidence>
<evidence type="ECO:0000256" key="10">
    <source>
        <dbReference type="ARBA" id="ARBA00037165"/>
    </source>
</evidence>
<dbReference type="PANTHER" id="PTHR21501">
    <property type="entry name" value="PROTEIN FAM-161"/>
    <property type="match status" value="1"/>
</dbReference>
<protein>
    <recommendedName>
        <fullName evidence="11">Protein FAM161A</fullName>
    </recommendedName>
</protein>
<keyword evidence="8" id="KW-0206">Cytoskeleton</keyword>
<proteinExistence type="inferred from homology"/>
<dbReference type="GO" id="GO:0044782">
    <property type="term" value="P:cilium organization"/>
    <property type="evidence" value="ECO:0007669"/>
    <property type="project" value="TreeGrafter"/>
</dbReference>
<dbReference type="Proteomes" id="UP000694381">
    <property type="component" value="Unassembled WGS sequence"/>
</dbReference>
<evidence type="ECO:0000313" key="13">
    <source>
        <dbReference type="Proteomes" id="UP000694381"/>
    </source>
</evidence>
<evidence type="ECO:0000256" key="7">
    <source>
        <dbReference type="ARBA" id="ARBA00023069"/>
    </source>
</evidence>
<comment type="similarity">
    <text evidence="3">Belongs to the FAM161 family.</text>
</comment>
<evidence type="ECO:0000256" key="5">
    <source>
        <dbReference type="ARBA" id="ARBA00022794"/>
    </source>
</evidence>
<dbReference type="AlphaFoldDB" id="A0A8C6QDK9"/>
<dbReference type="GO" id="GO:0036064">
    <property type="term" value="C:ciliary basal body"/>
    <property type="evidence" value="ECO:0007669"/>
    <property type="project" value="TreeGrafter"/>
</dbReference>
<dbReference type="Ensembl" id="ENSNGAT00000002784.1">
    <property type="protein sequence ID" value="ENSNGAP00000002428.1"/>
    <property type="gene ID" value="ENSNGAG00000002122.1"/>
</dbReference>
<dbReference type="InterPro" id="IPR051655">
    <property type="entry name" value="FAM161"/>
</dbReference>
<evidence type="ECO:0000313" key="12">
    <source>
        <dbReference type="Ensembl" id="ENSNGAP00000002428.1"/>
    </source>
</evidence>
<keyword evidence="5" id="KW-0970">Cilium biogenesis/degradation</keyword>
<keyword evidence="6" id="KW-0175">Coiled coil</keyword>
<organism evidence="12 13">
    <name type="scientific">Nannospalax galili</name>
    <name type="common">Northern Israeli blind subterranean mole rat</name>
    <name type="synonym">Spalax galili</name>
    <dbReference type="NCBI Taxonomy" id="1026970"/>
    <lineage>
        <taxon>Eukaryota</taxon>
        <taxon>Metazoa</taxon>
        <taxon>Chordata</taxon>
        <taxon>Craniata</taxon>
        <taxon>Vertebrata</taxon>
        <taxon>Euteleostomi</taxon>
        <taxon>Mammalia</taxon>
        <taxon>Eutheria</taxon>
        <taxon>Euarchontoglires</taxon>
        <taxon>Glires</taxon>
        <taxon>Rodentia</taxon>
        <taxon>Myomorpha</taxon>
        <taxon>Muroidea</taxon>
        <taxon>Spalacidae</taxon>
        <taxon>Spalacinae</taxon>
        <taxon>Nannospalax</taxon>
    </lineage>
</organism>
<evidence type="ECO:0000256" key="3">
    <source>
        <dbReference type="ARBA" id="ARBA00006663"/>
    </source>
</evidence>
<reference evidence="12" key="1">
    <citation type="submission" date="2025-08" db="UniProtKB">
        <authorList>
            <consortium name="Ensembl"/>
        </authorList>
    </citation>
    <scope>IDENTIFICATION</scope>
</reference>
<keyword evidence="4" id="KW-0963">Cytoplasm</keyword>
<comment type="subcellular location">
    <subcellularLocation>
        <location evidence="2">Cytoplasm</location>
        <location evidence="2">Cytoskeleton</location>
        <location evidence="2">Cilium basal body</location>
    </subcellularLocation>
    <subcellularLocation>
        <location evidence="1">Cytoplasm</location>
        <location evidence="1">Cytoskeleton</location>
        <location evidence="1">Microtubule organizing center</location>
        <location evidence="1">Centrosome</location>
        <location evidence="1">Centriole</location>
    </subcellularLocation>
</comment>
<dbReference type="InterPro" id="IPR019579">
    <property type="entry name" value="FAM161A/B"/>
</dbReference>
<dbReference type="PANTHER" id="PTHR21501:SF3">
    <property type="entry name" value="PROTEIN FAM161A"/>
    <property type="match status" value="1"/>
</dbReference>
<dbReference type="GO" id="GO:0032391">
    <property type="term" value="C:photoreceptor connecting cilium"/>
    <property type="evidence" value="ECO:0007669"/>
    <property type="project" value="TreeGrafter"/>
</dbReference>
<accession>A0A8C6QDK9</accession>